<dbReference type="CDD" id="cd16618">
    <property type="entry name" value="mRING-HC-C4C4_CNOT4"/>
    <property type="match status" value="1"/>
</dbReference>
<feature type="domain" description="RRM" evidence="16">
    <location>
        <begin position="120"/>
        <end position="215"/>
    </location>
</feature>
<dbReference type="OMA" id="CPNKNCM"/>
<dbReference type="PROSITE" id="PS50103">
    <property type="entry name" value="ZF_C3H1"/>
    <property type="match status" value="1"/>
</dbReference>
<evidence type="ECO:0000256" key="14">
    <source>
        <dbReference type="SAM" id="MobiDB-lite"/>
    </source>
</evidence>
<dbReference type="EMBL" id="HF935505">
    <property type="protein sequence ID" value="CCX30982.1"/>
    <property type="molecule type" value="Genomic_DNA"/>
</dbReference>
<dbReference type="Gene3D" id="3.30.40.10">
    <property type="entry name" value="Zinc/RING finger domain, C3HC4 (zinc finger)"/>
    <property type="match status" value="1"/>
</dbReference>
<dbReference type="PANTHER" id="PTHR12603">
    <property type="entry name" value="CCR4-NOT TRANSCRIPTION COMPLEX RELATED"/>
    <property type="match status" value="1"/>
</dbReference>
<dbReference type="Pfam" id="PF00076">
    <property type="entry name" value="RRM_1"/>
    <property type="match status" value="1"/>
</dbReference>
<dbReference type="GO" id="GO:0061630">
    <property type="term" value="F:ubiquitin protein ligase activity"/>
    <property type="evidence" value="ECO:0007669"/>
    <property type="project" value="UniProtKB-ARBA"/>
</dbReference>
<feature type="coiled-coil region" evidence="13">
    <location>
        <begin position="1418"/>
        <end position="1445"/>
    </location>
</feature>
<dbReference type="GO" id="GO:0051254">
    <property type="term" value="P:positive regulation of RNA metabolic process"/>
    <property type="evidence" value="ECO:0007669"/>
    <property type="project" value="UniProtKB-ARBA"/>
</dbReference>
<dbReference type="GO" id="GO:0030015">
    <property type="term" value="C:CCR4-NOT core complex"/>
    <property type="evidence" value="ECO:0007669"/>
    <property type="project" value="UniProtKB-ARBA"/>
</dbReference>
<feature type="region of interest" description="Disordered" evidence="14">
    <location>
        <begin position="1026"/>
        <end position="1050"/>
    </location>
</feature>
<dbReference type="InterPro" id="IPR000504">
    <property type="entry name" value="RRM_dom"/>
</dbReference>
<evidence type="ECO:0000256" key="12">
    <source>
        <dbReference type="PROSITE-ProRule" id="PRU00723"/>
    </source>
</evidence>
<name>U4LHH1_PYROM</name>
<dbReference type="InterPro" id="IPR012677">
    <property type="entry name" value="Nucleotide-bd_a/b_plait_sf"/>
</dbReference>
<dbReference type="SUPFAM" id="SSF57850">
    <property type="entry name" value="RING/U-box"/>
    <property type="match status" value="1"/>
</dbReference>
<dbReference type="FunFam" id="3.30.40.10:FF:000006">
    <property type="entry name" value="CCR4-NOT transcription complex subunit 4"/>
    <property type="match status" value="1"/>
</dbReference>
<gene>
    <name evidence="18" type="ORF">PCON_09658</name>
</gene>
<dbReference type="GO" id="GO:0010557">
    <property type="term" value="P:positive regulation of macromolecule biosynthetic process"/>
    <property type="evidence" value="ECO:0007669"/>
    <property type="project" value="UniProtKB-ARBA"/>
</dbReference>
<protein>
    <submittedName>
        <fullName evidence="18">Similar to General negative regulator of transcription subunit 4 acc. no. P34909</fullName>
    </submittedName>
</protein>
<feature type="compositionally biased region" description="Basic and acidic residues" evidence="14">
    <location>
        <begin position="375"/>
        <end position="389"/>
    </location>
</feature>
<keyword evidence="19" id="KW-1185">Reference proteome</keyword>
<dbReference type="Proteomes" id="UP000018144">
    <property type="component" value="Unassembled WGS sequence"/>
</dbReference>
<evidence type="ECO:0000256" key="9">
    <source>
        <dbReference type="ARBA" id="ARBA00023163"/>
    </source>
</evidence>
<feature type="compositionally biased region" description="Polar residues" evidence="14">
    <location>
        <begin position="1031"/>
        <end position="1045"/>
    </location>
</feature>
<feature type="compositionally biased region" description="Basic and acidic residues" evidence="14">
    <location>
        <begin position="1272"/>
        <end position="1288"/>
    </location>
</feature>
<evidence type="ECO:0000256" key="13">
    <source>
        <dbReference type="SAM" id="Coils"/>
    </source>
</evidence>
<feature type="compositionally biased region" description="Polar residues" evidence="14">
    <location>
        <begin position="252"/>
        <end position="271"/>
    </location>
</feature>
<evidence type="ECO:0000313" key="19">
    <source>
        <dbReference type="Proteomes" id="UP000018144"/>
    </source>
</evidence>
<evidence type="ECO:0000256" key="6">
    <source>
        <dbReference type="ARBA" id="ARBA00022884"/>
    </source>
</evidence>
<proteinExistence type="predicted"/>
<sequence>MSRLQQDTFIDEDEEECCPLCVEEFDVQDRNFRPCPCGYQICQFCFNNIRSNLNGLCPACRRPYRDETIEYKIITAEELKAEDAKKKRAANEKRKHEAAKREIELLNRKHLSGLRVIQRNLVYVTGLNPTVKEDELLQTLRGHSYFGQYGKILKIVVNKRTAQERHGQMQSHQHDSQGLGVYVTFASKEEAERCIKSVDNTDNGGRTLRATYGTTKYCSAYLRNEACPNKSCMFLHEPGEEAESFSRLELSNANTSRQNSQTNTREQQQPYGHQPQPSRPPPREHHHPPTLTHHDSSSSLTRASASHAASSSGGDDGHSALPSTANWAKNPPTPASRPASLVHSLSNNHLPPKVSTPAPKEVPPSPLSQKVQTARKAEDSKKTTAERTKSTPQAASTPSKTPPPAADKSSSSKSLGVIGQPAPAPEPKKVVAPPPSPPVQEPEPEPAPRPPTPAPKPKRRAEPISPNYHADHRARMTAMQKAMTEASFKFILDISILSEKEIEVLEKLAPMFDSQGGRKRRLREKQQAKKAQQSDSGSDDIREPVQQQPIGSINPPPMSIPARGLTPLQHQQLMAAEGSAAQRQAMALQESLQQAGVLRSQTPQSILQQMAGQQGFDNFQNGQGPMAPPQGHGHTRQSSRYTFANENPLAGTNVNARSNAAHMAEQQRMMPSQQGLPHQQLAQMYGGAPGLAGSLMGTAPPPGLKSAPTPPAPGLGGIPMGNMPGLGQFSNMGLKTDSENILLKELLSGSGSRLGGMRGVDGKRNVPLSAGGNPGYTNRGGVVDNYGDPSILQARVAQQPPSMQHQQNLQAGHGQPGGYNPSLNYYVSAQASGHIEETATATSSAPGTPDPALASPIVPVSEEDFPALTPVAPPKTIAPKTATSKKEKRKAKAAAAKEEAERLEAEKLEAEKERLANAAPARTVTPIVAPTPAIASIAVPATPVRTSLVTPAPTPVPARVVTPAPIPSRITTPISSPTPEPVQTVWGKPVVPAPVVELKTPATTIGARTLRIASTASIASAAPSIKDSTDFSDTASVRTGTTESRPVTPIPVKKRFGLPLVGPESADQPLAVNKTKSAAKKERIAALKEKERIEAEELAKARAKEVQVPVVGRMKKEKKAARAAAKKQAQSPAPESPVPASSATAVSVPAAPAVAVSVAVPAPTEEEPAVVEVVEKALEPVKTGDIIKTLNYDFTELEITKPLQGVRSGYFHVTPEENEKMRAAAAAGETANPVKDEGPGIKTSTGEIVKPISKSQEKKLLEAEKRLKAERSWEKFDPTAGPDKDKASGTKGPTLASAVAQKSTAAALKAVASASKPAAAIQEPDFAAITAKITGLKEGLKPSLKAGLEGVATAAATGDPKKLKAATEKITTKDALDYLWNTVMPQVPELAQSMREATQQLQGMIKARNEGVTQELDVKALEKLVQSARKETELWEKKVEKLIKRNRKIVGLS</sequence>
<dbReference type="STRING" id="1076935.U4LHH1"/>
<evidence type="ECO:0000256" key="10">
    <source>
        <dbReference type="ARBA" id="ARBA00023242"/>
    </source>
</evidence>
<dbReference type="InterPro" id="IPR039780">
    <property type="entry name" value="Mot2"/>
</dbReference>
<feature type="region of interest" description="Disordered" evidence="14">
    <location>
        <begin position="252"/>
        <end position="477"/>
    </location>
</feature>
<feature type="region of interest" description="Disordered" evidence="14">
    <location>
        <begin position="797"/>
        <end position="824"/>
    </location>
</feature>
<feature type="region of interest" description="Disordered" evidence="14">
    <location>
        <begin position="837"/>
        <end position="856"/>
    </location>
</feature>
<keyword evidence="8 13" id="KW-0175">Coiled coil</keyword>
<feature type="region of interest" description="Disordered" evidence="14">
    <location>
        <begin position="757"/>
        <end position="780"/>
    </location>
</feature>
<dbReference type="InterPro" id="IPR035979">
    <property type="entry name" value="RBD_domain_sf"/>
</dbReference>
<comment type="subcellular location">
    <subcellularLocation>
        <location evidence="1">Nucleus</location>
    </subcellularLocation>
</comment>
<keyword evidence="9" id="KW-0804">Transcription</keyword>
<feature type="region of interest" description="Disordered" evidence="14">
    <location>
        <begin position="1272"/>
        <end position="1295"/>
    </location>
</feature>
<evidence type="ECO:0000256" key="4">
    <source>
        <dbReference type="ARBA" id="ARBA00022771"/>
    </source>
</evidence>
<evidence type="ECO:0000256" key="3">
    <source>
        <dbReference type="ARBA" id="ARBA00022723"/>
    </source>
</evidence>
<dbReference type="GO" id="GO:0005634">
    <property type="term" value="C:nucleus"/>
    <property type="evidence" value="ECO:0007669"/>
    <property type="project" value="UniProtKB-SubCell"/>
</dbReference>
<evidence type="ECO:0000259" key="15">
    <source>
        <dbReference type="PROSITE" id="PS50089"/>
    </source>
</evidence>
<keyword evidence="5 12" id="KW-0862">Zinc</keyword>
<reference evidence="18 19" key="1">
    <citation type="journal article" date="2013" name="PLoS Genet.">
        <title>The genome and development-dependent transcriptomes of Pyronema confluens: a window into fungal evolution.</title>
        <authorList>
            <person name="Traeger S."/>
            <person name="Altegoer F."/>
            <person name="Freitag M."/>
            <person name="Gabaldon T."/>
            <person name="Kempken F."/>
            <person name="Kumar A."/>
            <person name="Marcet-Houben M."/>
            <person name="Poggeler S."/>
            <person name="Stajich J.E."/>
            <person name="Nowrousian M."/>
        </authorList>
    </citation>
    <scope>NUCLEOTIDE SEQUENCE [LARGE SCALE GENOMIC DNA]</scope>
    <source>
        <strain evidence="19">CBS 100304</strain>
        <tissue evidence="18">Vegetative mycelium</tissue>
    </source>
</reference>
<dbReference type="PANTHER" id="PTHR12603:SF0">
    <property type="entry name" value="CCR4-NOT TRANSCRIPTION COMPLEX SUBUNIT 4"/>
    <property type="match status" value="1"/>
</dbReference>
<feature type="region of interest" description="Disordered" evidence="14">
    <location>
        <begin position="1118"/>
        <end position="1143"/>
    </location>
</feature>
<dbReference type="InterPro" id="IPR000571">
    <property type="entry name" value="Znf_CCCH"/>
</dbReference>
<evidence type="ECO:0000256" key="1">
    <source>
        <dbReference type="ARBA" id="ARBA00004123"/>
    </source>
</evidence>
<evidence type="ECO:0000256" key="8">
    <source>
        <dbReference type="ARBA" id="ARBA00023054"/>
    </source>
</evidence>
<dbReference type="Pfam" id="PF14570">
    <property type="entry name" value="zf-RING_4"/>
    <property type="match status" value="1"/>
</dbReference>
<dbReference type="PROSITE" id="PS50089">
    <property type="entry name" value="ZF_RING_2"/>
    <property type="match status" value="1"/>
</dbReference>
<evidence type="ECO:0000259" key="16">
    <source>
        <dbReference type="PROSITE" id="PS50102"/>
    </source>
</evidence>
<dbReference type="CDD" id="cd12438">
    <property type="entry name" value="RRM_CNOT4"/>
    <property type="match status" value="1"/>
</dbReference>
<feature type="region of interest" description="Disordered" evidence="14">
    <location>
        <begin position="514"/>
        <end position="560"/>
    </location>
</feature>
<dbReference type="PROSITE" id="PS50102">
    <property type="entry name" value="RRM"/>
    <property type="match status" value="1"/>
</dbReference>
<keyword evidence="10" id="KW-0539">Nucleus</keyword>
<feature type="compositionally biased region" description="Low complexity" evidence="14">
    <location>
        <begin position="838"/>
        <end position="852"/>
    </location>
</feature>
<dbReference type="InterPro" id="IPR039515">
    <property type="entry name" value="NOT4_mRING-HC-C4C4"/>
</dbReference>
<dbReference type="FunFam" id="3.30.70.330:FF:000257">
    <property type="entry name" value="CCR4-NOT core complex subunit Not4"/>
    <property type="match status" value="1"/>
</dbReference>
<feature type="compositionally biased region" description="Polar residues" evidence="14">
    <location>
        <begin position="799"/>
        <end position="810"/>
    </location>
</feature>
<keyword evidence="6 11" id="KW-0694">RNA-binding</keyword>
<feature type="zinc finger region" description="C3H1-type" evidence="12">
    <location>
        <begin position="212"/>
        <end position="239"/>
    </location>
</feature>
<evidence type="ECO:0000256" key="7">
    <source>
        <dbReference type="ARBA" id="ARBA00023015"/>
    </source>
</evidence>
<organism evidence="18 19">
    <name type="scientific">Pyronema omphalodes (strain CBS 100304)</name>
    <name type="common">Pyronema confluens</name>
    <dbReference type="NCBI Taxonomy" id="1076935"/>
    <lineage>
        <taxon>Eukaryota</taxon>
        <taxon>Fungi</taxon>
        <taxon>Dikarya</taxon>
        <taxon>Ascomycota</taxon>
        <taxon>Pezizomycotina</taxon>
        <taxon>Pezizomycetes</taxon>
        <taxon>Pezizales</taxon>
        <taxon>Pyronemataceae</taxon>
        <taxon>Pyronema</taxon>
    </lineage>
</organism>
<keyword evidence="7" id="KW-0805">Transcription regulation</keyword>
<evidence type="ECO:0000256" key="2">
    <source>
        <dbReference type="ARBA" id="ARBA00022491"/>
    </source>
</evidence>
<feature type="compositionally biased region" description="Low complexity" evidence="14">
    <location>
        <begin position="1126"/>
        <end position="1143"/>
    </location>
</feature>
<dbReference type="InterPro" id="IPR003954">
    <property type="entry name" value="RRM_euk-type"/>
</dbReference>
<keyword evidence="3 12" id="KW-0479">Metal-binding</keyword>
<dbReference type="GO" id="GO:0008270">
    <property type="term" value="F:zinc ion binding"/>
    <property type="evidence" value="ECO:0007669"/>
    <property type="project" value="UniProtKB-KW"/>
</dbReference>
<evidence type="ECO:0000259" key="17">
    <source>
        <dbReference type="PROSITE" id="PS50103"/>
    </source>
</evidence>
<dbReference type="GO" id="GO:0003723">
    <property type="term" value="F:RNA binding"/>
    <property type="evidence" value="ECO:0007669"/>
    <property type="project" value="UniProtKB-UniRule"/>
</dbReference>
<dbReference type="InterPro" id="IPR034261">
    <property type="entry name" value="CNOT4_RRM"/>
</dbReference>
<dbReference type="eggNOG" id="KOG2068">
    <property type="taxonomic scope" value="Eukaryota"/>
</dbReference>
<evidence type="ECO:0000256" key="5">
    <source>
        <dbReference type="ARBA" id="ARBA00022833"/>
    </source>
</evidence>
<dbReference type="GO" id="GO:0016567">
    <property type="term" value="P:protein ubiquitination"/>
    <property type="evidence" value="ECO:0007669"/>
    <property type="project" value="TreeGrafter"/>
</dbReference>
<feature type="compositionally biased region" description="Pro residues" evidence="14">
    <location>
        <begin position="432"/>
        <end position="455"/>
    </location>
</feature>
<dbReference type="OrthoDB" id="1923159at2759"/>
<feature type="compositionally biased region" description="Low complexity" evidence="14">
    <location>
        <begin position="297"/>
        <end position="313"/>
    </location>
</feature>
<feature type="region of interest" description="Disordered" evidence="14">
    <location>
        <begin position="865"/>
        <end position="903"/>
    </location>
</feature>
<dbReference type="InterPro" id="IPR013083">
    <property type="entry name" value="Znf_RING/FYVE/PHD"/>
</dbReference>
<feature type="coiled-coil region" evidence="13">
    <location>
        <begin position="1076"/>
        <end position="1104"/>
    </location>
</feature>
<dbReference type="GO" id="GO:0000956">
    <property type="term" value="P:nuclear-transcribed mRNA catabolic process"/>
    <property type="evidence" value="ECO:0007669"/>
    <property type="project" value="UniProtKB-ARBA"/>
</dbReference>
<dbReference type="SUPFAM" id="SSF54928">
    <property type="entry name" value="RNA-binding domain, RBD"/>
    <property type="match status" value="1"/>
</dbReference>
<evidence type="ECO:0000256" key="11">
    <source>
        <dbReference type="PROSITE-ProRule" id="PRU00176"/>
    </source>
</evidence>
<dbReference type="InterPro" id="IPR001841">
    <property type="entry name" value="Znf_RING"/>
</dbReference>
<feature type="domain" description="RING-type" evidence="15">
    <location>
        <begin position="18"/>
        <end position="61"/>
    </location>
</feature>
<feature type="compositionally biased region" description="Low complexity" evidence="14">
    <location>
        <begin position="390"/>
        <end position="399"/>
    </location>
</feature>
<feature type="coiled-coil region" evidence="13">
    <location>
        <begin position="74"/>
        <end position="109"/>
    </location>
</feature>
<keyword evidence="2" id="KW-0678">Repressor</keyword>
<evidence type="ECO:0000313" key="18">
    <source>
        <dbReference type="EMBL" id="CCX30982.1"/>
    </source>
</evidence>
<dbReference type="SMART" id="SM00361">
    <property type="entry name" value="RRM_1"/>
    <property type="match status" value="1"/>
</dbReference>
<feature type="domain" description="C3H1-type" evidence="17">
    <location>
        <begin position="212"/>
        <end position="239"/>
    </location>
</feature>
<dbReference type="Gene3D" id="3.30.70.330">
    <property type="match status" value="1"/>
</dbReference>
<keyword evidence="4 12" id="KW-0863">Zinc-finger</keyword>
<accession>U4LHH1</accession>